<dbReference type="Proteomes" id="UP001501358">
    <property type="component" value="Unassembled WGS sequence"/>
</dbReference>
<proteinExistence type="predicted"/>
<reference evidence="1 2" key="1">
    <citation type="journal article" date="2019" name="Int. J. Syst. Evol. Microbiol.">
        <title>The Global Catalogue of Microorganisms (GCM) 10K type strain sequencing project: providing services to taxonomists for standard genome sequencing and annotation.</title>
        <authorList>
            <consortium name="The Broad Institute Genomics Platform"/>
            <consortium name="The Broad Institute Genome Sequencing Center for Infectious Disease"/>
            <person name="Wu L."/>
            <person name="Ma J."/>
        </authorList>
    </citation>
    <scope>NUCLEOTIDE SEQUENCE [LARGE SCALE GENOMIC DNA]</scope>
    <source>
        <strain evidence="1 2">JCM 6307</strain>
    </source>
</reference>
<comment type="caution">
    <text evidence="1">The sequence shown here is derived from an EMBL/GenBank/DDBJ whole genome shotgun (WGS) entry which is preliminary data.</text>
</comment>
<dbReference type="InterPro" id="IPR007423">
    <property type="entry name" value="Sel_put"/>
</dbReference>
<gene>
    <name evidence="1" type="ORF">GCM10010406_04370</name>
</gene>
<evidence type="ECO:0000313" key="2">
    <source>
        <dbReference type="Proteomes" id="UP001501358"/>
    </source>
</evidence>
<accession>A0ABN3KTZ1</accession>
<dbReference type="RefSeq" id="WP_344381380.1">
    <property type="nucleotide sequence ID" value="NZ_BAAATA010000002.1"/>
</dbReference>
<keyword evidence="2" id="KW-1185">Reference proteome</keyword>
<organism evidence="1 2">
    <name type="scientific">Streptomyces thermolineatus</name>
    <dbReference type="NCBI Taxonomy" id="44033"/>
    <lineage>
        <taxon>Bacteria</taxon>
        <taxon>Bacillati</taxon>
        <taxon>Actinomycetota</taxon>
        <taxon>Actinomycetes</taxon>
        <taxon>Kitasatosporales</taxon>
        <taxon>Streptomycetaceae</taxon>
        <taxon>Streptomyces</taxon>
    </lineage>
</organism>
<dbReference type="EMBL" id="BAAATA010000002">
    <property type="protein sequence ID" value="GAA2471840.1"/>
    <property type="molecule type" value="Genomic_DNA"/>
</dbReference>
<protein>
    <recommendedName>
        <fullName evidence="3">DUF466 domain-containing protein</fullName>
    </recommendedName>
</protein>
<evidence type="ECO:0000313" key="1">
    <source>
        <dbReference type="EMBL" id="GAA2471840.1"/>
    </source>
</evidence>
<name>A0ABN3KTZ1_9ACTN</name>
<evidence type="ECO:0008006" key="3">
    <source>
        <dbReference type="Google" id="ProtNLM"/>
    </source>
</evidence>
<dbReference type="Pfam" id="PF04328">
    <property type="entry name" value="Sel_put"/>
    <property type="match status" value="1"/>
</dbReference>
<sequence length="78" mass="9142">MTTTASATAARSPLRALRRAGRTLWWYLREVSGEADYERYVAHVRRHSPDAPVKSRREFERCRTDEQEADPRKGFRCC</sequence>